<accession>A0A5D6UYV6</accession>
<dbReference type="InterPro" id="IPR051474">
    <property type="entry name" value="Anti-sigma-K/W_factor"/>
</dbReference>
<dbReference type="Gene3D" id="1.10.10.1320">
    <property type="entry name" value="Anti-sigma factor, zinc-finger domain"/>
    <property type="match status" value="1"/>
</dbReference>
<evidence type="ECO:0000256" key="8">
    <source>
        <dbReference type="ARBA" id="ARBA00030803"/>
    </source>
</evidence>
<keyword evidence="5 9" id="KW-1133">Transmembrane helix</keyword>
<dbReference type="InterPro" id="IPR018764">
    <property type="entry name" value="RskA_C"/>
</dbReference>
<feature type="transmembrane region" description="Helical" evidence="9">
    <location>
        <begin position="122"/>
        <end position="144"/>
    </location>
</feature>
<proteinExistence type="predicted"/>
<gene>
    <name evidence="11" type="ORF">FY528_14400</name>
</gene>
<comment type="subcellular location">
    <subcellularLocation>
        <location evidence="2">Cell membrane</location>
    </subcellularLocation>
    <subcellularLocation>
        <location evidence="1">Membrane</location>
        <topology evidence="1">Single-pass membrane protein</topology>
    </subcellularLocation>
</comment>
<dbReference type="Pfam" id="PF10099">
    <property type="entry name" value="RskA_C"/>
    <property type="match status" value="1"/>
</dbReference>
<dbReference type="GO" id="GO:0006417">
    <property type="term" value="P:regulation of translation"/>
    <property type="evidence" value="ECO:0007669"/>
    <property type="project" value="TreeGrafter"/>
</dbReference>
<dbReference type="InterPro" id="IPR041916">
    <property type="entry name" value="Anti_sigma_zinc_sf"/>
</dbReference>
<keyword evidence="6 9" id="KW-0472">Membrane</keyword>
<comment type="caution">
    <text evidence="11">The sequence shown here is derived from an EMBL/GenBank/DDBJ whole genome shotgun (WGS) entry which is preliminary data.</text>
</comment>
<feature type="domain" description="Anti-sigma K factor RskA C-terminal" evidence="10">
    <location>
        <begin position="126"/>
        <end position="288"/>
    </location>
</feature>
<evidence type="ECO:0000256" key="5">
    <source>
        <dbReference type="ARBA" id="ARBA00022989"/>
    </source>
</evidence>
<dbReference type="GO" id="GO:0005886">
    <property type="term" value="C:plasma membrane"/>
    <property type="evidence" value="ECO:0007669"/>
    <property type="project" value="UniProtKB-SubCell"/>
</dbReference>
<evidence type="ECO:0000256" key="2">
    <source>
        <dbReference type="ARBA" id="ARBA00004236"/>
    </source>
</evidence>
<evidence type="ECO:0000256" key="1">
    <source>
        <dbReference type="ARBA" id="ARBA00004167"/>
    </source>
</evidence>
<evidence type="ECO:0000313" key="12">
    <source>
        <dbReference type="Proteomes" id="UP000322791"/>
    </source>
</evidence>
<evidence type="ECO:0000256" key="6">
    <source>
        <dbReference type="ARBA" id="ARBA00023136"/>
    </source>
</evidence>
<evidence type="ECO:0000259" key="10">
    <source>
        <dbReference type="Pfam" id="PF10099"/>
    </source>
</evidence>
<reference evidence="11 12" key="1">
    <citation type="submission" date="2019-08" db="EMBL/GenBank/DDBJ databases">
        <authorList>
            <person name="Seo M.-J."/>
        </authorList>
    </citation>
    <scope>NUCLEOTIDE SEQUENCE [LARGE SCALE GENOMIC DNA]</scope>
    <source>
        <strain evidence="11 12">KIGAM108</strain>
    </source>
</reference>
<evidence type="ECO:0000313" key="11">
    <source>
        <dbReference type="EMBL" id="TYZ07882.1"/>
    </source>
</evidence>
<keyword evidence="12" id="KW-1185">Reference proteome</keyword>
<name>A0A5D6UYV6_9BACT</name>
<keyword evidence="3" id="KW-1003">Cell membrane</keyword>
<dbReference type="EMBL" id="VTHL01000015">
    <property type="protein sequence ID" value="TYZ07882.1"/>
    <property type="molecule type" value="Genomic_DNA"/>
</dbReference>
<organism evidence="11 12">
    <name type="scientific">Hymenobacter lutimineralis</name>
    <dbReference type="NCBI Taxonomy" id="2606448"/>
    <lineage>
        <taxon>Bacteria</taxon>
        <taxon>Pseudomonadati</taxon>
        <taxon>Bacteroidota</taxon>
        <taxon>Cytophagia</taxon>
        <taxon>Cytophagales</taxon>
        <taxon>Hymenobacteraceae</taxon>
        <taxon>Hymenobacter</taxon>
    </lineage>
</organism>
<dbReference type="GO" id="GO:0016989">
    <property type="term" value="F:sigma factor antagonist activity"/>
    <property type="evidence" value="ECO:0007669"/>
    <property type="project" value="TreeGrafter"/>
</dbReference>
<dbReference type="AlphaFoldDB" id="A0A5D6UYV6"/>
<dbReference type="Proteomes" id="UP000322791">
    <property type="component" value="Unassembled WGS sequence"/>
</dbReference>
<sequence>MDIQQYIESGVLEQYVLGTLTVREQQEVEQLAAEFPAVQQELQVIRLALDGYAAAYAATPPAGMRERVLAGWQQAVRTPNGQAAADEAPRLVASVTAPVAPAPQPEAVVRSIDSAPSSASKFGWLVAAAVALLTLSAIGNYLLYNRLKETETNLEVARTEQSRYAATQQAALKERDDRARQLEILRSEQFRAVDLKGTPNAPDALARVYYNASSHAVYVDVRHLPALPSGKQYQLWALDKGKPVDAGVLTLEATTGDSLQQMKDIASAQAFAVTVENAGGSPTPTLSTMTVLGSI</sequence>
<evidence type="ECO:0000256" key="4">
    <source>
        <dbReference type="ARBA" id="ARBA00022692"/>
    </source>
</evidence>
<dbReference type="PANTHER" id="PTHR37461:SF1">
    <property type="entry name" value="ANTI-SIGMA-K FACTOR RSKA"/>
    <property type="match status" value="1"/>
</dbReference>
<evidence type="ECO:0000256" key="9">
    <source>
        <dbReference type="SAM" id="Phobius"/>
    </source>
</evidence>
<dbReference type="PANTHER" id="PTHR37461">
    <property type="entry name" value="ANTI-SIGMA-K FACTOR RSKA"/>
    <property type="match status" value="1"/>
</dbReference>
<dbReference type="RefSeq" id="WP_149071731.1">
    <property type="nucleotide sequence ID" value="NZ_VTHL01000015.1"/>
</dbReference>
<evidence type="ECO:0000256" key="3">
    <source>
        <dbReference type="ARBA" id="ARBA00022475"/>
    </source>
</evidence>
<keyword evidence="4 9" id="KW-0812">Transmembrane</keyword>
<evidence type="ECO:0000256" key="7">
    <source>
        <dbReference type="ARBA" id="ARBA00029829"/>
    </source>
</evidence>
<protein>
    <recommendedName>
        <fullName evidence="8">Regulator of SigK</fullName>
    </recommendedName>
    <alternativeName>
        <fullName evidence="7">Sigma-K anti-sigma factor RskA</fullName>
    </alternativeName>
</protein>